<dbReference type="InterPro" id="IPR050598">
    <property type="entry name" value="AminoAcid_Transporter"/>
</dbReference>
<feature type="transmembrane region" description="Helical" evidence="6">
    <location>
        <begin position="49"/>
        <end position="71"/>
    </location>
</feature>
<feature type="transmembrane region" description="Helical" evidence="6">
    <location>
        <begin position="83"/>
        <end position="102"/>
    </location>
</feature>
<dbReference type="Pfam" id="PF13520">
    <property type="entry name" value="AA_permease_2"/>
    <property type="match status" value="1"/>
</dbReference>
<evidence type="ECO:0000313" key="8">
    <source>
        <dbReference type="Proteomes" id="UP000472261"/>
    </source>
</evidence>
<protein>
    <recommendedName>
        <fullName evidence="9">Solute carrier family 7 member 11</fullName>
    </recommendedName>
</protein>
<evidence type="ECO:0000256" key="3">
    <source>
        <dbReference type="ARBA" id="ARBA00022989"/>
    </source>
</evidence>
<dbReference type="InterPro" id="IPR002293">
    <property type="entry name" value="AA/rel_permease1"/>
</dbReference>
<dbReference type="GO" id="GO:0015179">
    <property type="term" value="F:L-amino acid transmembrane transporter activity"/>
    <property type="evidence" value="ECO:0007669"/>
    <property type="project" value="TreeGrafter"/>
</dbReference>
<accession>A0A669PBE8</accession>
<evidence type="ECO:0000313" key="7">
    <source>
        <dbReference type="Ensembl" id="ENSPCLP00000003718.1"/>
    </source>
</evidence>
<evidence type="ECO:0000256" key="6">
    <source>
        <dbReference type="SAM" id="Phobius"/>
    </source>
</evidence>
<name>A0A669PBE8_PHACC</name>
<dbReference type="Proteomes" id="UP000472261">
    <property type="component" value="Unplaced"/>
</dbReference>
<feature type="transmembrane region" description="Helical" evidence="6">
    <location>
        <begin position="20"/>
        <end position="37"/>
    </location>
</feature>
<dbReference type="Gene3D" id="1.20.1740.10">
    <property type="entry name" value="Amino acid/polyamine transporter I"/>
    <property type="match status" value="1"/>
</dbReference>
<evidence type="ECO:0000256" key="4">
    <source>
        <dbReference type="ARBA" id="ARBA00023136"/>
    </source>
</evidence>
<evidence type="ECO:0000256" key="1">
    <source>
        <dbReference type="ARBA" id="ARBA00004141"/>
    </source>
</evidence>
<dbReference type="PANTHER" id="PTHR11785:SF533">
    <property type="entry name" value="CYSTINE_GLUTAMATE TRANSPORTER"/>
    <property type="match status" value="1"/>
</dbReference>
<keyword evidence="8" id="KW-1185">Reference proteome</keyword>
<evidence type="ECO:0008006" key="9">
    <source>
        <dbReference type="Google" id="ProtNLM"/>
    </source>
</evidence>
<keyword evidence="3 6" id="KW-1133">Transmembrane helix</keyword>
<evidence type="ECO:0000256" key="2">
    <source>
        <dbReference type="ARBA" id="ARBA00022692"/>
    </source>
</evidence>
<reference evidence="7" key="1">
    <citation type="submission" date="2025-08" db="UniProtKB">
        <authorList>
            <consortium name="Ensembl"/>
        </authorList>
    </citation>
    <scope>IDENTIFICATION</scope>
</reference>
<proteinExistence type="predicted"/>
<dbReference type="PANTHER" id="PTHR11785">
    <property type="entry name" value="AMINO ACID TRANSPORTER"/>
    <property type="match status" value="1"/>
</dbReference>
<comment type="subcellular location">
    <subcellularLocation>
        <location evidence="1">Membrane</location>
        <topology evidence="1">Multi-pass membrane protein</topology>
    </subcellularLocation>
</comment>
<reference evidence="7" key="2">
    <citation type="submission" date="2025-09" db="UniProtKB">
        <authorList>
            <consortium name="Ensembl"/>
        </authorList>
    </citation>
    <scope>IDENTIFICATION</scope>
</reference>
<dbReference type="Ensembl" id="ENSPCLT00000005198.1">
    <property type="protein sequence ID" value="ENSPCLP00000003718.1"/>
    <property type="gene ID" value="ENSPCLG00000003253.1"/>
</dbReference>
<keyword evidence="4 6" id="KW-0472">Membrane</keyword>
<dbReference type="AlphaFoldDB" id="A0A669PBE8"/>
<feature type="region of interest" description="Disordered" evidence="5">
    <location>
        <begin position="247"/>
        <end position="273"/>
    </location>
</feature>
<evidence type="ECO:0000256" key="5">
    <source>
        <dbReference type="SAM" id="MobiDB-lite"/>
    </source>
</evidence>
<organism evidence="7 8">
    <name type="scientific">Phasianus colchicus</name>
    <name type="common">Common pheasant</name>
    <dbReference type="NCBI Taxonomy" id="9054"/>
    <lineage>
        <taxon>Eukaryota</taxon>
        <taxon>Metazoa</taxon>
        <taxon>Chordata</taxon>
        <taxon>Craniata</taxon>
        <taxon>Vertebrata</taxon>
        <taxon>Euteleostomi</taxon>
        <taxon>Archelosauria</taxon>
        <taxon>Archosauria</taxon>
        <taxon>Dinosauria</taxon>
        <taxon>Saurischia</taxon>
        <taxon>Theropoda</taxon>
        <taxon>Coelurosauria</taxon>
        <taxon>Aves</taxon>
        <taxon>Neognathae</taxon>
        <taxon>Galloanserae</taxon>
        <taxon>Galliformes</taxon>
        <taxon>Phasianidae</taxon>
        <taxon>Phasianinae</taxon>
        <taxon>Phasianus</taxon>
    </lineage>
</organism>
<sequence>MGKDKKKEEAVFLRKKITLLRAFSLLIGSMVGSGIFISPKGVLKNSGTVGFSLMVWFACGLLSMFGALCYAELGTRITKSGGHYIYILETLGPLPSFLFLWAEFFAIRPANSAVVSLAFGRYLLEPFFAPCAAPVPAVKLVSLLGYCKYNPPCHILGPLCLSFPMGCYLLGLGPKSPRPEGILSASLAPTTLFGRMHFCPHCPQKFLPACAKHGLQHGLLSRRSPHPQFLERHLERTAADGPVHCQAAGPHAHHRAGDDAAGPGPHQKLPGCF</sequence>
<keyword evidence="2 6" id="KW-0812">Transmembrane</keyword>
<dbReference type="GO" id="GO:0016020">
    <property type="term" value="C:membrane"/>
    <property type="evidence" value="ECO:0007669"/>
    <property type="project" value="UniProtKB-SubCell"/>
</dbReference>